<proteinExistence type="predicted"/>
<organism evidence="1">
    <name type="scientific">mine drainage metagenome</name>
    <dbReference type="NCBI Taxonomy" id="410659"/>
    <lineage>
        <taxon>unclassified sequences</taxon>
        <taxon>metagenomes</taxon>
        <taxon>ecological metagenomes</taxon>
    </lineage>
</organism>
<evidence type="ECO:0000313" key="1">
    <source>
        <dbReference type="EMBL" id="OIQ85615.1"/>
    </source>
</evidence>
<dbReference type="Gene3D" id="1.25.40.380">
    <property type="entry name" value="Protein of unknown function DUF1810"/>
    <property type="match status" value="1"/>
</dbReference>
<name>A0A1J5R0K7_9ZZZZ</name>
<evidence type="ECO:0008006" key="2">
    <source>
        <dbReference type="Google" id="ProtNLM"/>
    </source>
</evidence>
<dbReference type="PIRSF" id="PIRSF008546">
    <property type="entry name" value="UCP008546"/>
    <property type="match status" value="1"/>
</dbReference>
<gene>
    <name evidence="1" type="ORF">GALL_325520</name>
</gene>
<dbReference type="Pfam" id="PF08837">
    <property type="entry name" value="DUF1810"/>
    <property type="match status" value="1"/>
</dbReference>
<dbReference type="AlphaFoldDB" id="A0A1J5R0K7"/>
<dbReference type="EMBL" id="MLJW01000532">
    <property type="protein sequence ID" value="OIQ85615.1"/>
    <property type="molecule type" value="Genomic_DNA"/>
</dbReference>
<protein>
    <recommendedName>
        <fullName evidence="2">Protein containing DUF1810</fullName>
    </recommendedName>
</protein>
<dbReference type="InterPro" id="IPR036287">
    <property type="entry name" value="Rv1873-like_sf"/>
</dbReference>
<reference evidence="1" key="1">
    <citation type="submission" date="2016-10" db="EMBL/GenBank/DDBJ databases">
        <title>Sequence of Gallionella enrichment culture.</title>
        <authorList>
            <person name="Poehlein A."/>
            <person name="Muehling M."/>
            <person name="Daniel R."/>
        </authorList>
    </citation>
    <scope>NUCLEOTIDE SEQUENCE</scope>
</reference>
<accession>A0A1J5R0K7</accession>
<comment type="caution">
    <text evidence="1">The sequence shown here is derived from an EMBL/GenBank/DDBJ whole genome shotgun (WGS) entry which is preliminary data.</text>
</comment>
<dbReference type="SUPFAM" id="SSF140736">
    <property type="entry name" value="Rv1873-like"/>
    <property type="match status" value="1"/>
</dbReference>
<dbReference type="InterPro" id="IPR014937">
    <property type="entry name" value="DUF1810"/>
</dbReference>
<sequence length="147" mass="16462">MVEEDSDPFELARFVEAQAPCIDAALGELRAGWKRTHWMWFVVPQVQGLGFSSMAQRYAIKSRAEAKAYLNHPMLGPRLRECAEALLSVQGRSAHQIMGSPDDLKLQSSMTLFAQVEGSGSVFESVLATYFGGHRCEPTLRFLRRLD</sequence>